<dbReference type="GeneID" id="96779796"/>
<evidence type="ECO:0000313" key="2">
    <source>
        <dbReference type="Proteomes" id="UP000433181"/>
    </source>
</evidence>
<protein>
    <submittedName>
        <fullName evidence="1">M48 family peptidase</fullName>
    </submittedName>
</protein>
<dbReference type="AlphaFoldDB" id="A0A6I2UE64"/>
<dbReference type="RefSeq" id="WP_154408005.1">
    <property type="nucleotide sequence ID" value="NZ_VUNR01000036.1"/>
</dbReference>
<dbReference type="Proteomes" id="UP000433181">
    <property type="component" value="Unassembled WGS sequence"/>
</dbReference>
<reference evidence="1 2" key="1">
    <citation type="submission" date="2019-08" db="EMBL/GenBank/DDBJ databases">
        <title>In-depth cultivation of the pig gut microbiome towards novel bacterial diversity and tailored functional studies.</title>
        <authorList>
            <person name="Wylensek D."/>
            <person name="Hitch T.C.A."/>
            <person name="Clavel T."/>
        </authorList>
    </citation>
    <scope>NUCLEOTIDE SEQUENCE [LARGE SCALE GENOMIC DNA]</scope>
    <source>
        <strain evidence="1 2">WCA-693-APC-5D-A</strain>
    </source>
</reference>
<evidence type="ECO:0000313" key="1">
    <source>
        <dbReference type="EMBL" id="MSU09843.1"/>
    </source>
</evidence>
<sequence>MKKNNDNLYQEAVDKLLEMYQKGEMPEAVSWSIIRRRKGEVAIPSDKWSIGNQMLMYAYGTADARGFKQWNSVNRFVKQGSRAIHILAPCTKKITMKNPDTGMEEEKIFITGFRPIPVFRIEDTDGEPVPVVDYTPDELPPLWEAAENLGIPVTYMPMCRAALGTYKLNENKVNLYSKDAVVYFHELAHAVEHNFVHNLTTLDGEIAEATAEFAAMVLCQITGIEGYEKQGFEYIARYAGKKKKTDKAESVLKMIMSIMSDVEKIVNIILDAAEGILPSKKAPKLEAV</sequence>
<proteinExistence type="predicted"/>
<dbReference type="EMBL" id="VUNR01000036">
    <property type="protein sequence ID" value="MSU09843.1"/>
    <property type="molecule type" value="Genomic_DNA"/>
</dbReference>
<keyword evidence="2" id="KW-1185">Reference proteome</keyword>
<gene>
    <name evidence="1" type="ORF">FYJ84_12760</name>
</gene>
<organism evidence="1 2">
    <name type="scientific">Anaerovibrio slackiae</name>
    <dbReference type="NCBI Taxonomy" id="2652309"/>
    <lineage>
        <taxon>Bacteria</taxon>
        <taxon>Bacillati</taxon>
        <taxon>Bacillota</taxon>
        <taxon>Negativicutes</taxon>
        <taxon>Selenomonadales</taxon>
        <taxon>Selenomonadaceae</taxon>
        <taxon>Anaerovibrio</taxon>
    </lineage>
</organism>
<name>A0A6I2UE64_9FIRM</name>
<accession>A0A6I2UE64</accession>
<comment type="caution">
    <text evidence="1">The sequence shown here is derived from an EMBL/GenBank/DDBJ whole genome shotgun (WGS) entry which is preliminary data.</text>
</comment>